<dbReference type="InterPro" id="IPR022635">
    <property type="entry name" value="DNA_polIII_beta_C"/>
</dbReference>
<organism evidence="14 15">
    <name type="scientific">Sphingomonas aerophila</name>
    <dbReference type="NCBI Taxonomy" id="1344948"/>
    <lineage>
        <taxon>Bacteria</taxon>
        <taxon>Pseudomonadati</taxon>
        <taxon>Pseudomonadota</taxon>
        <taxon>Alphaproteobacteria</taxon>
        <taxon>Sphingomonadales</taxon>
        <taxon>Sphingomonadaceae</taxon>
        <taxon>Sphingomonas</taxon>
    </lineage>
</organism>
<feature type="domain" description="DNA polymerase III beta sliding clamp central" evidence="12">
    <location>
        <begin position="45"/>
        <end position="174"/>
    </location>
</feature>
<dbReference type="InterPro" id="IPR022637">
    <property type="entry name" value="DNA_polIII_beta_cen"/>
</dbReference>
<name>A0A7W9BCP9_9SPHN</name>
<gene>
    <name evidence="14" type="ORF">FHS94_001589</name>
</gene>
<dbReference type="InterPro" id="IPR046938">
    <property type="entry name" value="DNA_clamp_sf"/>
</dbReference>
<dbReference type="SMART" id="SM00480">
    <property type="entry name" value="POL3Bc"/>
    <property type="match status" value="1"/>
</dbReference>
<keyword evidence="5 14" id="KW-0808">Transferase</keyword>
<evidence type="ECO:0000256" key="6">
    <source>
        <dbReference type="ARBA" id="ARBA00022695"/>
    </source>
</evidence>
<dbReference type="InterPro" id="IPR001001">
    <property type="entry name" value="DNA_polIII_beta"/>
</dbReference>
<evidence type="ECO:0000256" key="7">
    <source>
        <dbReference type="ARBA" id="ARBA00022705"/>
    </source>
</evidence>
<keyword evidence="8" id="KW-0239">DNA-directed DNA polymerase</keyword>
<accession>A0A7W9BCP9</accession>
<dbReference type="RefSeq" id="WP_184056341.1">
    <property type="nucleotide sequence ID" value="NZ_JACIJK010000004.1"/>
</dbReference>
<evidence type="ECO:0000313" key="14">
    <source>
        <dbReference type="EMBL" id="MBB5714753.1"/>
    </source>
</evidence>
<dbReference type="GO" id="GO:0005737">
    <property type="term" value="C:cytoplasm"/>
    <property type="evidence" value="ECO:0007669"/>
    <property type="project" value="UniProtKB-SubCell"/>
</dbReference>
<comment type="subcellular location">
    <subcellularLocation>
        <location evidence="1">Cytoplasm</location>
    </subcellularLocation>
</comment>
<comment type="caution">
    <text evidence="14">The sequence shown here is derived from an EMBL/GenBank/DDBJ whole genome shotgun (WGS) entry which is preliminary data.</text>
</comment>
<dbReference type="PANTHER" id="PTHR30478">
    <property type="entry name" value="DNA POLYMERASE III SUBUNIT BETA"/>
    <property type="match status" value="1"/>
</dbReference>
<dbReference type="SUPFAM" id="SSF55979">
    <property type="entry name" value="DNA clamp"/>
    <property type="match status" value="2"/>
</dbReference>
<evidence type="ECO:0000256" key="8">
    <source>
        <dbReference type="ARBA" id="ARBA00022932"/>
    </source>
</evidence>
<evidence type="ECO:0000256" key="9">
    <source>
        <dbReference type="ARBA" id="ARBA00023125"/>
    </source>
</evidence>
<evidence type="ECO:0000259" key="13">
    <source>
        <dbReference type="Pfam" id="PF02768"/>
    </source>
</evidence>
<sequence>MRVTLTSGDLDVTASKLPSDDFPMDQTRDLREQFTATLSGADVAAIARVADAMSSEMTRYYLNGVRLKSVDATTIQAQATDGHRLYLADITLPDAKGELGPNVIIPRKAVRLLVELARSVKDGVSLIIGSPAPTNEVTTTAPAPVNASRLRIALAERAAEVTLTATLIDGTYPDVARVIPKGGDKQALFKIAELRRAMSAVSGHSRTVRATKLTFDAEGTVTVSAAYVDSGLAVKVKVACEHNAPGFEIGYNGEYLASLLTSAQGEEILFTLTDPSAPALVRNPADTAWSAVIMPMRVS</sequence>
<evidence type="ECO:0000256" key="1">
    <source>
        <dbReference type="ARBA" id="ARBA00004496"/>
    </source>
</evidence>
<evidence type="ECO:0000313" key="15">
    <source>
        <dbReference type="Proteomes" id="UP000546200"/>
    </source>
</evidence>
<dbReference type="Pfam" id="PF02767">
    <property type="entry name" value="DNA_pol3_beta_2"/>
    <property type="match status" value="1"/>
</dbReference>
<dbReference type="GO" id="GO:0008408">
    <property type="term" value="F:3'-5' exonuclease activity"/>
    <property type="evidence" value="ECO:0007669"/>
    <property type="project" value="InterPro"/>
</dbReference>
<dbReference type="PANTHER" id="PTHR30478:SF0">
    <property type="entry name" value="BETA SLIDING CLAMP"/>
    <property type="match status" value="1"/>
</dbReference>
<reference evidence="14 15" key="1">
    <citation type="submission" date="2020-08" db="EMBL/GenBank/DDBJ databases">
        <title>Genomic Encyclopedia of Type Strains, Phase IV (KMG-IV): sequencing the most valuable type-strain genomes for metagenomic binning, comparative biology and taxonomic classification.</title>
        <authorList>
            <person name="Goeker M."/>
        </authorList>
    </citation>
    <scope>NUCLEOTIDE SEQUENCE [LARGE SCALE GENOMIC DNA]</scope>
    <source>
        <strain evidence="14 15">DSM 100044</strain>
    </source>
</reference>
<dbReference type="GO" id="GO:0003677">
    <property type="term" value="F:DNA binding"/>
    <property type="evidence" value="ECO:0007669"/>
    <property type="project" value="UniProtKB-KW"/>
</dbReference>
<proteinExistence type="inferred from homology"/>
<evidence type="ECO:0000256" key="10">
    <source>
        <dbReference type="ARBA" id="ARBA00030988"/>
    </source>
</evidence>
<protein>
    <recommendedName>
        <fullName evidence="3">Beta sliding clamp</fullName>
    </recommendedName>
    <alternativeName>
        <fullName evidence="11">Beta-clamp processivity factor</fullName>
    </alternativeName>
    <alternativeName>
        <fullName evidence="10">DNA polymerase III beta sliding clamp subunit</fullName>
    </alternativeName>
</protein>
<dbReference type="Proteomes" id="UP000546200">
    <property type="component" value="Unassembled WGS sequence"/>
</dbReference>
<keyword evidence="6 14" id="KW-0548">Nucleotidyltransferase</keyword>
<comment type="similarity">
    <text evidence="2">Belongs to the beta sliding clamp family.</text>
</comment>
<keyword evidence="9" id="KW-0238">DNA-binding</keyword>
<dbReference type="Pfam" id="PF02768">
    <property type="entry name" value="DNA_pol3_beta_3"/>
    <property type="match status" value="1"/>
</dbReference>
<dbReference type="Gene3D" id="3.10.150.10">
    <property type="entry name" value="DNA Polymerase III, subunit A, domain 2"/>
    <property type="match status" value="2"/>
</dbReference>
<evidence type="ECO:0000256" key="3">
    <source>
        <dbReference type="ARBA" id="ARBA00021035"/>
    </source>
</evidence>
<dbReference type="EMBL" id="JACIJK010000004">
    <property type="protein sequence ID" value="MBB5714753.1"/>
    <property type="molecule type" value="Genomic_DNA"/>
</dbReference>
<keyword evidence="4" id="KW-0963">Cytoplasm</keyword>
<dbReference type="GO" id="GO:0006271">
    <property type="term" value="P:DNA strand elongation involved in DNA replication"/>
    <property type="evidence" value="ECO:0007669"/>
    <property type="project" value="TreeGrafter"/>
</dbReference>
<evidence type="ECO:0000259" key="12">
    <source>
        <dbReference type="Pfam" id="PF02767"/>
    </source>
</evidence>
<dbReference type="AlphaFoldDB" id="A0A7W9BCP9"/>
<keyword evidence="7" id="KW-0235">DNA replication</keyword>
<keyword evidence="15" id="KW-1185">Reference proteome</keyword>
<evidence type="ECO:0000256" key="4">
    <source>
        <dbReference type="ARBA" id="ARBA00022490"/>
    </source>
</evidence>
<dbReference type="CDD" id="cd00140">
    <property type="entry name" value="beta_clamp"/>
    <property type="match status" value="1"/>
</dbReference>
<dbReference type="GO" id="GO:0003887">
    <property type="term" value="F:DNA-directed DNA polymerase activity"/>
    <property type="evidence" value="ECO:0007669"/>
    <property type="project" value="UniProtKB-KW"/>
</dbReference>
<evidence type="ECO:0000256" key="11">
    <source>
        <dbReference type="ARBA" id="ARBA00033276"/>
    </source>
</evidence>
<feature type="domain" description="DNA polymerase III beta sliding clamp C-terminal" evidence="13">
    <location>
        <begin position="177"/>
        <end position="297"/>
    </location>
</feature>
<dbReference type="GO" id="GO:0009360">
    <property type="term" value="C:DNA polymerase III complex"/>
    <property type="evidence" value="ECO:0007669"/>
    <property type="project" value="InterPro"/>
</dbReference>
<evidence type="ECO:0000256" key="5">
    <source>
        <dbReference type="ARBA" id="ARBA00022679"/>
    </source>
</evidence>
<evidence type="ECO:0000256" key="2">
    <source>
        <dbReference type="ARBA" id="ARBA00010752"/>
    </source>
</evidence>